<dbReference type="Pfam" id="PF00072">
    <property type="entry name" value="Response_reg"/>
    <property type="match status" value="1"/>
</dbReference>
<proteinExistence type="predicted"/>
<dbReference type="Gene3D" id="3.40.50.2300">
    <property type="match status" value="1"/>
</dbReference>
<feature type="domain" description="HTH luxR-type" evidence="6">
    <location>
        <begin position="143"/>
        <end position="208"/>
    </location>
</feature>
<dbReference type="PRINTS" id="PR00038">
    <property type="entry name" value="HTHLUXR"/>
</dbReference>
<evidence type="ECO:0000313" key="8">
    <source>
        <dbReference type="EMBL" id="WXL26814.1"/>
    </source>
</evidence>
<feature type="modified residue" description="4-aspartylphosphate" evidence="5">
    <location>
        <position position="53"/>
    </location>
</feature>
<evidence type="ECO:0000256" key="1">
    <source>
        <dbReference type="ARBA" id="ARBA00022553"/>
    </source>
</evidence>
<dbReference type="InterPro" id="IPR058245">
    <property type="entry name" value="NreC/VraR/RcsB-like_REC"/>
</dbReference>
<protein>
    <submittedName>
        <fullName evidence="8">Response regulator transcription factor</fullName>
    </submittedName>
</protein>
<evidence type="ECO:0000256" key="3">
    <source>
        <dbReference type="ARBA" id="ARBA00023125"/>
    </source>
</evidence>
<dbReference type="EMBL" id="CP148074">
    <property type="protein sequence ID" value="WXL26814.1"/>
    <property type="molecule type" value="Genomic_DNA"/>
</dbReference>
<evidence type="ECO:0000256" key="5">
    <source>
        <dbReference type="PROSITE-ProRule" id="PRU00169"/>
    </source>
</evidence>
<dbReference type="SMART" id="SM00448">
    <property type="entry name" value="REC"/>
    <property type="match status" value="1"/>
</dbReference>
<keyword evidence="4" id="KW-0804">Transcription</keyword>
<dbReference type="Pfam" id="PF00196">
    <property type="entry name" value="GerE"/>
    <property type="match status" value="1"/>
</dbReference>
<keyword evidence="2" id="KW-0805">Transcription regulation</keyword>
<keyword evidence="1 5" id="KW-0597">Phosphoprotein</keyword>
<dbReference type="SMART" id="SM00421">
    <property type="entry name" value="HTH_LUXR"/>
    <property type="match status" value="1"/>
</dbReference>
<dbReference type="SUPFAM" id="SSF52172">
    <property type="entry name" value="CheY-like"/>
    <property type="match status" value="1"/>
</dbReference>
<dbReference type="PANTHER" id="PTHR43214">
    <property type="entry name" value="TWO-COMPONENT RESPONSE REGULATOR"/>
    <property type="match status" value="1"/>
</dbReference>
<reference evidence="8 9" key="1">
    <citation type="submission" date="2024-03" db="EMBL/GenBank/DDBJ databases">
        <title>Complete genome of BD2.</title>
        <authorList>
            <person name="Cao G."/>
        </authorList>
    </citation>
    <scope>NUCLEOTIDE SEQUENCE [LARGE SCALE GENOMIC DNA]</scope>
    <source>
        <strain evidence="8 9">BD2</strain>
    </source>
</reference>
<dbReference type="PROSITE" id="PS50043">
    <property type="entry name" value="HTH_LUXR_2"/>
    <property type="match status" value="1"/>
</dbReference>
<dbReference type="PANTHER" id="PTHR43214:SF41">
    <property type="entry name" value="NITRATE_NITRITE RESPONSE REGULATOR PROTEIN NARP"/>
    <property type="match status" value="1"/>
</dbReference>
<dbReference type="InterPro" id="IPR001789">
    <property type="entry name" value="Sig_transdc_resp-reg_receiver"/>
</dbReference>
<keyword evidence="3" id="KW-0238">DNA-binding</keyword>
<dbReference type="InterPro" id="IPR000792">
    <property type="entry name" value="Tscrpt_reg_LuxR_C"/>
</dbReference>
<accession>A0ABZ2RNT3</accession>
<evidence type="ECO:0000259" key="7">
    <source>
        <dbReference type="PROSITE" id="PS50110"/>
    </source>
</evidence>
<dbReference type="InterPro" id="IPR011006">
    <property type="entry name" value="CheY-like_superfamily"/>
</dbReference>
<dbReference type="CDD" id="cd06170">
    <property type="entry name" value="LuxR_C_like"/>
    <property type="match status" value="1"/>
</dbReference>
<gene>
    <name evidence="8" type="ORF">WG219_04855</name>
</gene>
<dbReference type="Proteomes" id="UP001476583">
    <property type="component" value="Chromosome"/>
</dbReference>
<evidence type="ECO:0000256" key="2">
    <source>
        <dbReference type="ARBA" id="ARBA00023015"/>
    </source>
</evidence>
<name>A0ABZ2RNT3_ECTME</name>
<evidence type="ECO:0000259" key="6">
    <source>
        <dbReference type="PROSITE" id="PS50043"/>
    </source>
</evidence>
<organism evidence="8 9">
    <name type="scientific">Ectopseudomonas mendocina</name>
    <name type="common">Pseudomonas mendocina</name>
    <dbReference type="NCBI Taxonomy" id="300"/>
    <lineage>
        <taxon>Bacteria</taxon>
        <taxon>Pseudomonadati</taxon>
        <taxon>Pseudomonadota</taxon>
        <taxon>Gammaproteobacteria</taxon>
        <taxon>Pseudomonadales</taxon>
        <taxon>Pseudomonadaceae</taxon>
        <taxon>Ectopseudomonas</taxon>
    </lineage>
</organism>
<dbReference type="CDD" id="cd17535">
    <property type="entry name" value="REC_NarL-like"/>
    <property type="match status" value="1"/>
</dbReference>
<evidence type="ECO:0000313" key="9">
    <source>
        <dbReference type="Proteomes" id="UP001476583"/>
    </source>
</evidence>
<feature type="domain" description="Response regulatory" evidence="7">
    <location>
        <begin position="3"/>
        <end position="118"/>
    </location>
</feature>
<dbReference type="InterPro" id="IPR039420">
    <property type="entry name" value="WalR-like"/>
</dbReference>
<evidence type="ECO:0000256" key="4">
    <source>
        <dbReference type="ARBA" id="ARBA00023163"/>
    </source>
</evidence>
<dbReference type="PROSITE" id="PS50110">
    <property type="entry name" value="RESPONSE_REGULATORY"/>
    <property type="match status" value="1"/>
</dbReference>
<sequence length="210" mass="23070">MARILIADDHTVVRMAVRMILENAGHEVVGEASCGVDVVALARNLKPQLIILDIDLPQIDGITVLQRLCSGDNNFKVLVFSGMGADQYSVRCAREGAAGFISKSGDMEGLLTAVSIVLSGYTIFPTNHLPNLNSNTTNNFDNETEAIKQLSTRELTVLRYLARGQRIRDIAKTLLLSEKTISTYKTRLITKLQVDNLAELIDIAKRNSII</sequence>
<keyword evidence="9" id="KW-1185">Reference proteome</keyword>